<proteinExistence type="inferred from homology"/>
<keyword evidence="4" id="KW-0472">Membrane</keyword>
<organism evidence="7 8">
    <name type="scientific">Aliidiomarina shirensis</name>
    <dbReference type="NCBI Taxonomy" id="1048642"/>
    <lineage>
        <taxon>Bacteria</taxon>
        <taxon>Pseudomonadati</taxon>
        <taxon>Pseudomonadota</taxon>
        <taxon>Gammaproteobacteria</taxon>
        <taxon>Alteromonadales</taxon>
        <taxon>Idiomarinaceae</taxon>
        <taxon>Aliidiomarina</taxon>
    </lineage>
</organism>
<dbReference type="InterPro" id="IPR011250">
    <property type="entry name" value="OMP/PagP_B-barrel"/>
</dbReference>
<reference evidence="8" key="1">
    <citation type="journal article" date="2018" name="Front. Microbiol.">
        <title>Genome-Based Analysis Reveals the Taxonomy and Diversity of the Family Idiomarinaceae.</title>
        <authorList>
            <person name="Liu Y."/>
            <person name="Lai Q."/>
            <person name="Shao Z."/>
        </authorList>
    </citation>
    <scope>NUCLEOTIDE SEQUENCE [LARGE SCALE GENOMIC DNA]</scope>
    <source>
        <strain evidence="8">AIS</strain>
    </source>
</reference>
<keyword evidence="5" id="KW-0998">Cell outer membrane</keyword>
<evidence type="ECO:0008006" key="9">
    <source>
        <dbReference type="Google" id="ProtNLM"/>
    </source>
</evidence>
<dbReference type="GO" id="GO:0009279">
    <property type="term" value="C:cell outer membrane"/>
    <property type="evidence" value="ECO:0007669"/>
    <property type="project" value="UniProtKB-SubCell"/>
</dbReference>
<feature type="chain" id="PRO_5019187314" description="MipA/OmpV family protein" evidence="6">
    <location>
        <begin position="33"/>
        <end position="271"/>
    </location>
</feature>
<dbReference type="Proteomes" id="UP000286934">
    <property type="component" value="Unassembled WGS sequence"/>
</dbReference>
<dbReference type="Pfam" id="PF06629">
    <property type="entry name" value="MipA"/>
    <property type="match status" value="1"/>
</dbReference>
<protein>
    <recommendedName>
        <fullName evidence="9">MipA/OmpV family protein</fullName>
    </recommendedName>
</protein>
<keyword evidence="3 6" id="KW-0732">Signal</keyword>
<dbReference type="EMBL" id="PIPP01000001">
    <property type="protein sequence ID" value="RUO38342.1"/>
    <property type="molecule type" value="Genomic_DNA"/>
</dbReference>
<evidence type="ECO:0000256" key="2">
    <source>
        <dbReference type="ARBA" id="ARBA00005722"/>
    </source>
</evidence>
<evidence type="ECO:0000313" key="8">
    <source>
        <dbReference type="Proteomes" id="UP000286934"/>
    </source>
</evidence>
<comment type="caution">
    <text evidence="7">The sequence shown here is derived from an EMBL/GenBank/DDBJ whole genome shotgun (WGS) entry which is preliminary data.</text>
</comment>
<dbReference type="InterPro" id="IPR010583">
    <property type="entry name" value="MipA"/>
</dbReference>
<dbReference type="AlphaFoldDB" id="A0A432WX33"/>
<evidence type="ECO:0000256" key="4">
    <source>
        <dbReference type="ARBA" id="ARBA00023136"/>
    </source>
</evidence>
<evidence type="ECO:0000256" key="1">
    <source>
        <dbReference type="ARBA" id="ARBA00004442"/>
    </source>
</evidence>
<evidence type="ECO:0000256" key="6">
    <source>
        <dbReference type="SAM" id="SignalP"/>
    </source>
</evidence>
<evidence type="ECO:0000256" key="5">
    <source>
        <dbReference type="ARBA" id="ARBA00023237"/>
    </source>
</evidence>
<name>A0A432WX33_9GAMM</name>
<dbReference type="PANTHER" id="PTHR38776:SF1">
    <property type="entry name" value="MLTA-INTERACTING PROTEIN-RELATED"/>
    <property type="match status" value="1"/>
</dbReference>
<comment type="subcellular location">
    <subcellularLocation>
        <location evidence="1">Cell outer membrane</location>
    </subcellularLocation>
</comment>
<accession>A0A432WX33</accession>
<dbReference type="OrthoDB" id="5295915at2"/>
<gene>
    <name evidence="7" type="ORF">CWE13_01490</name>
</gene>
<dbReference type="RefSeq" id="WP_126805564.1">
    <property type="nucleotide sequence ID" value="NZ_PIPP01000001.1"/>
</dbReference>
<dbReference type="SUPFAM" id="SSF56925">
    <property type="entry name" value="OMPA-like"/>
    <property type="match status" value="1"/>
</dbReference>
<sequence length="271" mass="29810">MKREKGKHVLPKAACLLALVASSYMVAQQANAEESEAERAGGPPLGFSVGFGVISSNPSYVGMDADVLAVPFIGYEGEKYYFRGLSFGRHIIQSREHQLSAVLAIEPFRFKPRESDNAQIQQLDRRKFSLGAGVNYRYNSVYGSVSTSFSTDVSGRHNGQRLRVRYSLPLNKPGQAWQLSPEIGVNIVSKDYVRYYFGIDAAEAARTGLQEYTGNHAVSPEIGIGGYYMFSERLSVNGNVSFSRSDSAIADSPMVSSRSARSIILSLSYRF</sequence>
<dbReference type="GO" id="GO:0009252">
    <property type="term" value="P:peptidoglycan biosynthetic process"/>
    <property type="evidence" value="ECO:0007669"/>
    <property type="project" value="TreeGrafter"/>
</dbReference>
<feature type="signal peptide" evidence="6">
    <location>
        <begin position="1"/>
        <end position="32"/>
    </location>
</feature>
<dbReference type="PANTHER" id="PTHR38776">
    <property type="entry name" value="MLTA-INTERACTING PROTEIN-RELATED"/>
    <property type="match status" value="1"/>
</dbReference>
<evidence type="ECO:0000313" key="7">
    <source>
        <dbReference type="EMBL" id="RUO38342.1"/>
    </source>
</evidence>
<evidence type="ECO:0000256" key="3">
    <source>
        <dbReference type="ARBA" id="ARBA00022729"/>
    </source>
</evidence>
<keyword evidence="8" id="KW-1185">Reference proteome</keyword>
<comment type="similarity">
    <text evidence="2">Belongs to the MipA/OmpV family.</text>
</comment>